<organism evidence="2 3">
    <name type="scientific">Luteibacter flocculans</name>
    <dbReference type="NCBI Taxonomy" id="2780091"/>
    <lineage>
        <taxon>Bacteria</taxon>
        <taxon>Pseudomonadati</taxon>
        <taxon>Pseudomonadota</taxon>
        <taxon>Gammaproteobacteria</taxon>
        <taxon>Lysobacterales</taxon>
        <taxon>Rhodanobacteraceae</taxon>
        <taxon>Luteibacter</taxon>
    </lineage>
</organism>
<proteinExistence type="predicted"/>
<dbReference type="EMBL" id="CP063231">
    <property type="protein sequence ID" value="URL57645.1"/>
    <property type="molecule type" value="Genomic_DNA"/>
</dbReference>
<sequence length="118" mass="13076">MTLRIPWIARLLITALALSGSACAAEVPAVTIRTEAYPRPPYSEATYYIYERDGKIICTKLAVCDKYDQCDIEYHAGTFVDSQDQKTGKPYHVTAAVLIPVGKRAKHQCLAKFVPDAL</sequence>
<name>A0ABY4T2W8_9GAMM</name>
<evidence type="ECO:0000313" key="3">
    <source>
        <dbReference type="Proteomes" id="UP001056681"/>
    </source>
</evidence>
<keyword evidence="1" id="KW-0732">Signal</keyword>
<evidence type="ECO:0000313" key="2">
    <source>
        <dbReference type="EMBL" id="URL57645.1"/>
    </source>
</evidence>
<gene>
    <name evidence="2" type="ORF">IM816_13585</name>
</gene>
<evidence type="ECO:0008006" key="4">
    <source>
        <dbReference type="Google" id="ProtNLM"/>
    </source>
</evidence>
<dbReference type="RefSeq" id="WP_250338482.1">
    <property type="nucleotide sequence ID" value="NZ_CP063231.1"/>
</dbReference>
<feature type="signal peptide" evidence="1">
    <location>
        <begin position="1"/>
        <end position="24"/>
    </location>
</feature>
<dbReference type="PROSITE" id="PS51257">
    <property type="entry name" value="PROKAR_LIPOPROTEIN"/>
    <property type="match status" value="1"/>
</dbReference>
<protein>
    <recommendedName>
        <fullName evidence="4">Lipoprotein</fullName>
    </recommendedName>
</protein>
<dbReference type="Proteomes" id="UP001056681">
    <property type="component" value="Chromosome"/>
</dbReference>
<reference evidence="2" key="1">
    <citation type="submission" date="2020-10" db="EMBL/GenBank/DDBJ databases">
        <title>Whole-genome sequence of Luteibacter sp. EIF3.</title>
        <authorList>
            <person name="Friedrich I."/>
            <person name="Hertel R."/>
            <person name="Daniel R."/>
        </authorList>
    </citation>
    <scope>NUCLEOTIDE SEQUENCE</scope>
    <source>
        <strain evidence="2">EIF3</strain>
    </source>
</reference>
<keyword evidence="3" id="KW-1185">Reference proteome</keyword>
<accession>A0ABY4T2W8</accession>
<evidence type="ECO:0000256" key="1">
    <source>
        <dbReference type="SAM" id="SignalP"/>
    </source>
</evidence>
<feature type="chain" id="PRO_5046682452" description="Lipoprotein" evidence="1">
    <location>
        <begin position="25"/>
        <end position="118"/>
    </location>
</feature>